<keyword evidence="1" id="KW-1133">Transmembrane helix</keyword>
<dbReference type="STRING" id="7209.A0A1I7VIY5"/>
<dbReference type="Proteomes" id="UP000095285">
    <property type="component" value="Unassembled WGS sequence"/>
</dbReference>
<keyword evidence="2" id="KW-1185">Reference proteome</keyword>
<name>A0A1I7VIY5_LOALO</name>
<keyword evidence="1" id="KW-0472">Membrane</keyword>
<feature type="transmembrane region" description="Helical" evidence="1">
    <location>
        <begin position="7"/>
        <end position="26"/>
    </location>
</feature>
<protein>
    <submittedName>
        <fullName evidence="3">Transmembrane protein</fullName>
    </submittedName>
</protein>
<dbReference type="WBParaSite" id="EN70_307">
    <property type="protein sequence ID" value="EN70_307"/>
    <property type="gene ID" value="EN70_307"/>
</dbReference>
<proteinExistence type="predicted"/>
<evidence type="ECO:0000313" key="2">
    <source>
        <dbReference type="Proteomes" id="UP000095285"/>
    </source>
</evidence>
<evidence type="ECO:0000256" key="1">
    <source>
        <dbReference type="SAM" id="Phobius"/>
    </source>
</evidence>
<sequence length="205" mass="23452">MYKIRDLRISSVVVVIYGTVILIFIFCSKIPESFTIGFICPLLSFRNMRILLKNDSILKWEGMTKKCLHHENEFYQSWIKTSDQYLSNNFNLLDPPEYLSCLTVCKNINNKIKRKRRPRKTINECGRTSTPVQRGSDSAFSLSPVITEISNGFDSSLSGDISLEEPIVMNRSHTYVNVLNSEITQFEDITQVEKILATALSITNV</sequence>
<dbReference type="AlphaFoldDB" id="A0A1I7VIY5"/>
<reference evidence="2" key="1">
    <citation type="submission" date="2012-04" db="EMBL/GenBank/DDBJ databases">
        <title>The Genome Sequence of Loa loa.</title>
        <authorList>
            <consortium name="The Broad Institute Genome Sequencing Platform"/>
            <consortium name="Broad Institute Genome Sequencing Center for Infectious Disease"/>
            <person name="Nutman T.B."/>
            <person name="Fink D.L."/>
            <person name="Russ C."/>
            <person name="Young S."/>
            <person name="Zeng Q."/>
            <person name="Gargeya S."/>
            <person name="Alvarado L."/>
            <person name="Berlin A."/>
            <person name="Chapman S.B."/>
            <person name="Chen Z."/>
            <person name="Freedman E."/>
            <person name="Gellesch M."/>
            <person name="Goldberg J."/>
            <person name="Griggs A."/>
            <person name="Gujja S."/>
            <person name="Heilman E.R."/>
            <person name="Heiman D."/>
            <person name="Howarth C."/>
            <person name="Mehta T."/>
            <person name="Neiman D."/>
            <person name="Pearson M."/>
            <person name="Roberts A."/>
            <person name="Saif S."/>
            <person name="Shea T."/>
            <person name="Shenoy N."/>
            <person name="Sisk P."/>
            <person name="Stolte C."/>
            <person name="Sykes S."/>
            <person name="White J."/>
            <person name="Yandava C."/>
            <person name="Haas B."/>
            <person name="Henn M.R."/>
            <person name="Nusbaum C."/>
            <person name="Birren B."/>
        </authorList>
    </citation>
    <scope>NUCLEOTIDE SEQUENCE [LARGE SCALE GENOMIC DNA]</scope>
</reference>
<evidence type="ECO:0000313" key="3">
    <source>
        <dbReference type="WBParaSite" id="EN70_307"/>
    </source>
</evidence>
<organism evidence="2 3">
    <name type="scientific">Loa loa</name>
    <name type="common">Eye worm</name>
    <name type="synonym">Filaria loa</name>
    <dbReference type="NCBI Taxonomy" id="7209"/>
    <lineage>
        <taxon>Eukaryota</taxon>
        <taxon>Metazoa</taxon>
        <taxon>Ecdysozoa</taxon>
        <taxon>Nematoda</taxon>
        <taxon>Chromadorea</taxon>
        <taxon>Rhabditida</taxon>
        <taxon>Spirurina</taxon>
        <taxon>Spiruromorpha</taxon>
        <taxon>Filarioidea</taxon>
        <taxon>Onchocercidae</taxon>
        <taxon>Loa</taxon>
    </lineage>
</organism>
<reference evidence="3" key="2">
    <citation type="submission" date="2016-11" db="UniProtKB">
        <authorList>
            <consortium name="WormBaseParasite"/>
        </authorList>
    </citation>
    <scope>IDENTIFICATION</scope>
</reference>
<accession>A0A1I7VIY5</accession>
<keyword evidence="1" id="KW-0812">Transmembrane</keyword>